<feature type="compositionally biased region" description="Low complexity" evidence="1">
    <location>
        <begin position="36"/>
        <end position="47"/>
    </location>
</feature>
<evidence type="ECO:0000313" key="3">
    <source>
        <dbReference type="Proteomes" id="UP001153069"/>
    </source>
</evidence>
<protein>
    <submittedName>
        <fullName evidence="2">Uncharacterized protein</fullName>
    </submittedName>
</protein>
<proteinExistence type="predicted"/>
<feature type="region of interest" description="Disordered" evidence="1">
    <location>
        <begin position="25"/>
        <end position="63"/>
    </location>
</feature>
<dbReference type="EMBL" id="CAICTM010000283">
    <property type="protein sequence ID" value="CAB9506912.1"/>
    <property type="molecule type" value="Genomic_DNA"/>
</dbReference>
<keyword evidence="3" id="KW-1185">Reference proteome</keyword>
<gene>
    <name evidence="2" type="ORF">SEMRO_284_G107930.1</name>
</gene>
<reference evidence="2" key="1">
    <citation type="submission" date="2020-06" db="EMBL/GenBank/DDBJ databases">
        <authorList>
            <consortium name="Plant Systems Biology data submission"/>
        </authorList>
    </citation>
    <scope>NUCLEOTIDE SEQUENCE</scope>
    <source>
        <strain evidence="2">D6</strain>
    </source>
</reference>
<name>A0A9N8DPT3_9STRA</name>
<dbReference type="AlphaFoldDB" id="A0A9N8DPT3"/>
<sequence length="297" mass="33216">MNILKIAATHTKDILGETHGAVKKTFSRSKAHRLRSTSSGGSHSHSPSNKKTPHSRHDHPSDMDVYCSDTYSDDFILTELSKAEKDVWIVNITFEDLITRDSPATTKAVHAFLTKTAQSSTKKGANHKRHWDTITFTDVISNSIDYEAYQDRKEQFRDELMQLLQKFGMDLVLPVKFVCKIEIHSFLQVYSILKLLKELARDAGILQVASPSFTADKPTEIGHEFATHVDGDALEWTGQPVEFHIRYHCQDMNVPGATCPKALAAVEVDGYNPAAAMIHYSALEMERILSPDGDADC</sequence>
<evidence type="ECO:0000313" key="2">
    <source>
        <dbReference type="EMBL" id="CAB9506912.1"/>
    </source>
</evidence>
<feature type="compositionally biased region" description="Basic residues" evidence="1">
    <location>
        <begin position="25"/>
        <end position="35"/>
    </location>
</feature>
<comment type="caution">
    <text evidence="2">The sequence shown here is derived from an EMBL/GenBank/DDBJ whole genome shotgun (WGS) entry which is preliminary data.</text>
</comment>
<organism evidence="2 3">
    <name type="scientific">Seminavis robusta</name>
    <dbReference type="NCBI Taxonomy" id="568900"/>
    <lineage>
        <taxon>Eukaryota</taxon>
        <taxon>Sar</taxon>
        <taxon>Stramenopiles</taxon>
        <taxon>Ochrophyta</taxon>
        <taxon>Bacillariophyta</taxon>
        <taxon>Bacillariophyceae</taxon>
        <taxon>Bacillariophycidae</taxon>
        <taxon>Naviculales</taxon>
        <taxon>Naviculaceae</taxon>
        <taxon>Seminavis</taxon>
    </lineage>
</organism>
<accession>A0A9N8DPT3</accession>
<dbReference type="Proteomes" id="UP001153069">
    <property type="component" value="Unassembled WGS sequence"/>
</dbReference>
<evidence type="ECO:0000256" key="1">
    <source>
        <dbReference type="SAM" id="MobiDB-lite"/>
    </source>
</evidence>